<dbReference type="Proteomes" id="UP000265020">
    <property type="component" value="Unassembled WGS sequence"/>
</dbReference>
<accession>A0A3Q2DFE8</accession>
<comment type="subcellular location">
    <subcellularLocation>
        <location evidence="1">Membrane</location>
    </subcellularLocation>
</comment>
<dbReference type="PANTHER" id="PTHR24100:SF151">
    <property type="entry name" value="ICOS LIGAND"/>
    <property type="match status" value="1"/>
</dbReference>
<dbReference type="InterPro" id="IPR007110">
    <property type="entry name" value="Ig-like_dom"/>
</dbReference>
<proteinExistence type="predicted"/>
<dbReference type="GO" id="GO:0050852">
    <property type="term" value="P:T cell receptor signaling pathway"/>
    <property type="evidence" value="ECO:0007669"/>
    <property type="project" value="TreeGrafter"/>
</dbReference>
<dbReference type="AlphaFoldDB" id="A0A3Q2DFE8"/>
<dbReference type="GO" id="GO:0009897">
    <property type="term" value="C:external side of plasma membrane"/>
    <property type="evidence" value="ECO:0007669"/>
    <property type="project" value="TreeGrafter"/>
</dbReference>
<sequence length="86" mass="10036">MEGLIWRRHDLDPQTVHLRRENDDLHEQNQRFSGRTSMRPDALDSGDFSLNLMKIHLSDTGSYTCSIDDGREEFMLSEVKLWINGT</sequence>
<organism evidence="5 6">
    <name type="scientific">Cyprinodon variegatus</name>
    <name type="common">Sheepshead minnow</name>
    <dbReference type="NCBI Taxonomy" id="28743"/>
    <lineage>
        <taxon>Eukaryota</taxon>
        <taxon>Metazoa</taxon>
        <taxon>Chordata</taxon>
        <taxon>Craniata</taxon>
        <taxon>Vertebrata</taxon>
        <taxon>Euteleostomi</taxon>
        <taxon>Actinopterygii</taxon>
        <taxon>Neopterygii</taxon>
        <taxon>Teleostei</taxon>
        <taxon>Neoteleostei</taxon>
        <taxon>Acanthomorphata</taxon>
        <taxon>Ovalentaria</taxon>
        <taxon>Atherinomorphae</taxon>
        <taxon>Cyprinodontiformes</taxon>
        <taxon>Cyprinodontidae</taxon>
        <taxon>Cyprinodon</taxon>
    </lineage>
</organism>
<dbReference type="Gene3D" id="2.60.40.10">
    <property type="entry name" value="Immunoglobulins"/>
    <property type="match status" value="1"/>
</dbReference>
<dbReference type="Pfam" id="PF07686">
    <property type="entry name" value="V-set"/>
    <property type="match status" value="1"/>
</dbReference>
<keyword evidence="2" id="KW-0472">Membrane</keyword>
<keyword evidence="6" id="KW-1185">Reference proteome</keyword>
<reference evidence="5" key="1">
    <citation type="submission" date="2025-08" db="UniProtKB">
        <authorList>
            <consortium name="Ensembl"/>
        </authorList>
    </citation>
    <scope>IDENTIFICATION</scope>
</reference>
<dbReference type="PANTHER" id="PTHR24100">
    <property type="entry name" value="BUTYROPHILIN"/>
    <property type="match status" value="1"/>
</dbReference>
<protein>
    <recommendedName>
        <fullName evidence="4">Ig-like domain-containing protein</fullName>
    </recommendedName>
</protein>
<dbReference type="GO" id="GO:0001817">
    <property type="term" value="P:regulation of cytokine production"/>
    <property type="evidence" value="ECO:0007669"/>
    <property type="project" value="TreeGrafter"/>
</dbReference>
<dbReference type="InterPro" id="IPR013106">
    <property type="entry name" value="Ig_V-set"/>
</dbReference>
<dbReference type="SUPFAM" id="SSF48726">
    <property type="entry name" value="Immunoglobulin"/>
    <property type="match status" value="1"/>
</dbReference>
<name>A0A3Q2DFE8_CYPVA</name>
<evidence type="ECO:0000313" key="6">
    <source>
        <dbReference type="Proteomes" id="UP000265020"/>
    </source>
</evidence>
<evidence type="ECO:0000256" key="3">
    <source>
        <dbReference type="ARBA" id="ARBA00023319"/>
    </source>
</evidence>
<evidence type="ECO:0000259" key="4">
    <source>
        <dbReference type="PROSITE" id="PS50835"/>
    </source>
</evidence>
<dbReference type="InterPro" id="IPR050504">
    <property type="entry name" value="IgSF_BTN/MOG"/>
</dbReference>
<feature type="domain" description="Ig-like" evidence="4">
    <location>
        <begin position="1"/>
        <end position="77"/>
    </location>
</feature>
<dbReference type="GeneTree" id="ENSGT00940000172906"/>
<evidence type="ECO:0000256" key="2">
    <source>
        <dbReference type="ARBA" id="ARBA00023136"/>
    </source>
</evidence>
<dbReference type="GO" id="GO:0005102">
    <property type="term" value="F:signaling receptor binding"/>
    <property type="evidence" value="ECO:0007669"/>
    <property type="project" value="TreeGrafter"/>
</dbReference>
<dbReference type="InterPro" id="IPR036179">
    <property type="entry name" value="Ig-like_dom_sf"/>
</dbReference>
<dbReference type="Ensembl" id="ENSCVAT00000025950.1">
    <property type="protein sequence ID" value="ENSCVAP00000017319.1"/>
    <property type="gene ID" value="ENSCVAG00000020391.1"/>
</dbReference>
<evidence type="ECO:0000256" key="1">
    <source>
        <dbReference type="ARBA" id="ARBA00004370"/>
    </source>
</evidence>
<dbReference type="PROSITE" id="PS50835">
    <property type="entry name" value="IG_LIKE"/>
    <property type="match status" value="1"/>
</dbReference>
<reference evidence="5" key="2">
    <citation type="submission" date="2025-09" db="UniProtKB">
        <authorList>
            <consortium name="Ensembl"/>
        </authorList>
    </citation>
    <scope>IDENTIFICATION</scope>
</reference>
<keyword evidence="3" id="KW-0393">Immunoglobulin domain</keyword>
<evidence type="ECO:0000313" key="5">
    <source>
        <dbReference type="Ensembl" id="ENSCVAP00000017319.1"/>
    </source>
</evidence>
<dbReference type="InterPro" id="IPR013783">
    <property type="entry name" value="Ig-like_fold"/>
</dbReference>
<dbReference type="OMA" id="TAMRANE"/>